<accession>A0A1R3WZC5</accession>
<dbReference type="EMBL" id="FTPS01000001">
    <property type="protein sequence ID" value="SIT83487.1"/>
    <property type="molecule type" value="Genomic_DNA"/>
</dbReference>
<dbReference type="OrthoDB" id="7874140at2"/>
<sequence>MSNRGKLEKENPGALAGATGAEHSSDAYSCSRSEYTPATGGSATDHVQPGHRRALHVLGLALALGDADAWAAFGALAARHLTETERAGLAFAALARLAPKQAERVAAAALDAAGAPLPAFLGDMAEARLWASLASRTERKAFALAAFESLDETDRASFLQHVSPRAAA</sequence>
<protein>
    <submittedName>
        <fullName evidence="2">Uncharacterized protein</fullName>
    </submittedName>
</protein>
<dbReference type="RefSeq" id="WP_143733035.1">
    <property type="nucleotide sequence ID" value="NZ_FTPS01000001.1"/>
</dbReference>
<feature type="region of interest" description="Disordered" evidence="1">
    <location>
        <begin position="1"/>
        <end position="48"/>
    </location>
</feature>
<feature type="compositionally biased region" description="Polar residues" evidence="1">
    <location>
        <begin position="26"/>
        <end position="42"/>
    </location>
</feature>
<reference evidence="2 3" key="1">
    <citation type="submission" date="2017-01" db="EMBL/GenBank/DDBJ databases">
        <authorList>
            <person name="Mah S.A."/>
            <person name="Swanson W.J."/>
            <person name="Moy G.W."/>
            <person name="Vacquier V.D."/>
        </authorList>
    </citation>
    <scope>NUCLEOTIDE SEQUENCE [LARGE SCALE GENOMIC DNA]</scope>
    <source>
        <strain evidence="2 3">DSM 21219</strain>
    </source>
</reference>
<dbReference type="Proteomes" id="UP000192455">
    <property type="component" value="Unassembled WGS sequence"/>
</dbReference>
<gene>
    <name evidence="2" type="ORF">SAMN05421849_1916</name>
</gene>
<name>A0A1R3WZC5_9RHOB</name>
<evidence type="ECO:0000313" key="2">
    <source>
        <dbReference type="EMBL" id="SIT83487.1"/>
    </source>
</evidence>
<evidence type="ECO:0000313" key="3">
    <source>
        <dbReference type="Proteomes" id="UP000192455"/>
    </source>
</evidence>
<feature type="compositionally biased region" description="Basic and acidic residues" evidence="1">
    <location>
        <begin position="1"/>
        <end position="11"/>
    </location>
</feature>
<evidence type="ECO:0000256" key="1">
    <source>
        <dbReference type="SAM" id="MobiDB-lite"/>
    </source>
</evidence>
<organism evidence="2 3">
    <name type="scientific">Pontibaca methylaminivorans</name>
    <dbReference type="NCBI Taxonomy" id="515897"/>
    <lineage>
        <taxon>Bacteria</taxon>
        <taxon>Pseudomonadati</taxon>
        <taxon>Pseudomonadota</taxon>
        <taxon>Alphaproteobacteria</taxon>
        <taxon>Rhodobacterales</taxon>
        <taxon>Roseobacteraceae</taxon>
        <taxon>Pontibaca</taxon>
    </lineage>
</organism>
<keyword evidence="3" id="KW-1185">Reference proteome</keyword>
<dbReference type="AlphaFoldDB" id="A0A1R3WZC5"/>
<proteinExistence type="predicted"/>